<dbReference type="Gene3D" id="3.30.70.580">
    <property type="entry name" value="Pseudouridine synthase I, catalytic domain, N-terminal subdomain"/>
    <property type="match status" value="1"/>
</dbReference>
<dbReference type="CDD" id="cd00165">
    <property type="entry name" value="S4"/>
    <property type="match status" value="1"/>
</dbReference>
<protein>
    <submittedName>
        <fullName evidence="6">rRNA pseudouridine synthase</fullName>
    </submittedName>
</protein>
<dbReference type="SMART" id="SM00363">
    <property type="entry name" value="S4"/>
    <property type="match status" value="1"/>
</dbReference>
<evidence type="ECO:0000259" key="5">
    <source>
        <dbReference type="SMART" id="SM00363"/>
    </source>
</evidence>
<organism evidence="6">
    <name type="scientific">Dictyoglomus thermophilum</name>
    <dbReference type="NCBI Taxonomy" id="14"/>
    <lineage>
        <taxon>Bacteria</taxon>
        <taxon>Pseudomonadati</taxon>
        <taxon>Dictyoglomota</taxon>
        <taxon>Dictyoglomia</taxon>
        <taxon>Dictyoglomales</taxon>
        <taxon>Dictyoglomaceae</taxon>
        <taxon>Dictyoglomus</taxon>
    </lineage>
</organism>
<dbReference type="FunFam" id="3.30.70.1560:FF:000001">
    <property type="entry name" value="Pseudouridine synthase"/>
    <property type="match status" value="1"/>
</dbReference>
<dbReference type="InterPro" id="IPR050343">
    <property type="entry name" value="RsuA_PseudoU_synthase"/>
</dbReference>
<dbReference type="SUPFAM" id="SSF55120">
    <property type="entry name" value="Pseudouridine synthase"/>
    <property type="match status" value="1"/>
</dbReference>
<dbReference type="PANTHER" id="PTHR47683:SF2">
    <property type="entry name" value="RNA-BINDING S4 DOMAIN-CONTAINING PROTEIN"/>
    <property type="match status" value="1"/>
</dbReference>
<sequence length="239" mass="27740">MERLQKYIAECGFASRRKAEELIIQGKVKVNGNVITTLGYKIDPEKDRVEVEGKILIPEKKIYLALYKPVGYISSLYDPFGRKTVKDLLLIKNISYRVYPVGRLDQDSEGLLLCTNDGEIANYIIHPKYKIPKVYEVMVKGIPKEEELKKLREGVILEEGKTLPAEFVILWAKGNISMLRVVLYQGWKRQIRRMLSLFNYEVLKLKRIQIGEIKLGNLKPGDIRFLSKRELTWLERLKA</sequence>
<dbReference type="InterPro" id="IPR002942">
    <property type="entry name" value="S4_RNA-bd"/>
</dbReference>
<dbReference type="InterPro" id="IPR020103">
    <property type="entry name" value="PsdUridine_synth_cat_dom_sf"/>
</dbReference>
<proteinExistence type="inferred from homology"/>
<dbReference type="FunFam" id="3.10.290.10:FF:000003">
    <property type="entry name" value="Pseudouridine synthase"/>
    <property type="match status" value="1"/>
</dbReference>
<comment type="similarity">
    <text evidence="1">Belongs to the pseudouridine synthase RsuA family.</text>
</comment>
<gene>
    <name evidence="6" type="ORF">ENW00_04860</name>
</gene>
<feature type="domain" description="RNA-binding S4" evidence="5">
    <location>
        <begin position="2"/>
        <end position="61"/>
    </location>
</feature>
<evidence type="ECO:0000256" key="4">
    <source>
        <dbReference type="PROSITE-ProRule" id="PRU00182"/>
    </source>
</evidence>
<evidence type="ECO:0000256" key="1">
    <source>
        <dbReference type="ARBA" id="ARBA00008348"/>
    </source>
</evidence>
<dbReference type="GO" id="GO:0000455">
    <property type="term" value="P:enzyme-directed rRNA pseudouridine synthesis"/>
    <property type="evidence" value="ECO:0007669"/>
    <property type="project" value="UniProtKB-ARBA"/>
</dbReference>
<dbReference type="NCBIfam" id="TIGR00093">
    <property type="entry name" value="pseudouridine synthase"/>
    <property type="match status" value="1"/>
</dbReference>
<dbReference type="InterPro" id="IPR006145">
    <property type="entry name" value="PsdUridine_synth_RsuA/RluA"/>
</dbReference>
<dbReference type="Pfam" id="PF00849">
    <property type="entry name" value="PseudoU_synth_2"/>
    <property type="match status" value="1"/>
</dbReference>
<evidence type="ECO:0000256" key="3">
    <source>
        <dbReference type="ARBA" id="ARBA00023235"/>
    </source>
</evidence>
<dbReference type="Pfam" id="PF01479">
    <property type="entry name" value="S4"/>
    <property type="match status" value="1"/>
</dbReference>
<dbReference type="PROSITE" id="PS50889">
    <property type="entry name" value="S4"/>
    <property type="match status" value="1"/>
</dbReference>
<dbReference type="AlphaFoldDB" id="A0A7C3RK51"/>
<dbReference type="PANTHER" id="PTHR47683">
    <property type="entry name" value="PSEUDOURIDINE SYNTHASE FAMILY PROTEIN-RELATED"/>
    <property type="match status" value="1"/>
</dbReference>
<dbReference type="Gene3D" id="3.10.290.10">
    <property type="entry name" value="RNA-binding S4 domain"/>
    <property type="match status" value="1"/>
</dbReference>
<evidence type="ECO:0000256" key="2">
    <source>
        <dbReference type="ARBA" id="ARBA00022884"/>
    </source>
</evidence>
<dbReference type="InterPro" id="IPR036986">
    <property type="entry name" value="S4_RNA-bd_sf"/>
</dbReference>
<dbReference type="GO" id="GO:0120159">
    <property type="term" value="F:rRNA pseudouridine synthase activity"/>
    <property type="evidence" value="ECO:0007669"/>
    <property type="project" value="UniProtKB-ARBA"/>
</dbReference>
<dbReference type="InterPro" id="IPR000748">
    <property type="entry name" value="PsdUridine_synth_RsuA/RluB/E/F"/>
</dbReference>
<comment type="caution">
    <text evidence="6">The sequence shown here is derived from an EMBL/GenBank/DDBJ whole genome shotgun (WGS) entry which is preliminary data.</text>
</comment>
<dbReference type="CDD" id="cd02870">
    <property type="entry name" value="PseudoU_synth_RsuA_like"/>
    <property type="match status" value="1"/>
</dbReference>
<keyword evidence="2 4" id="KW-0694">RNA-binding</keyword>
<dbReference type="EMBL" id="DTIN01000014">
    <property type="protein sequence ID" value="HFX13480.1"/>
    <property type="molecule type" value="Genomic_DNA"/>
</dbReference>
<dbReference type="GO" id="GO:0005829">
    <property type="term" value="C:cytosol"/>
    <property type="evidence" value="ECO:0007669"/>
    <property type="project" value="UniProtKB-ARBA"/>
</dbReference>
<dbReference type="InterPro" id="IPR042092">
    <property type="entry name" value="PsdUridine_s_RsuA/RluB/E/F_cat"/>
</dbReference>
<dbReference type="InterPro" id="IPR020094">
    <property type="entry name" value="TruA/RsuA/RluB/E/F_N"/>
</dbReference>
<accession>A0A7C3RK51</accession>
<keyword evidence="3" id="KW-0413">Isomerase</keyword>
<reference evidence="6" key="1">
    <citation type="journal article" date="2020" name="mSystems">
        <title>Genome- and Community-Level Interaction Insights into Carbon Utilization and Element Cycling Functions of Hydrothermarchaeota in Hydrothermal Sediment.</title>
        <authorList>
            <person name="Zhou Z."/>
            <person name="Liu Y."/>
            <person name="Xu W."/>
            <person name="Pan J."/>
            <person name="Luo Z.H."/>
            <person name="Li M."/>
        </authorList>
    </citation>
    <scope>NUCLEOTIDE SEQUENCE [LARGE SCALE GENOMIC DNA]</scope>
    <source>
        <strain evidence="6">SpSt-81</strain>
    </source>
</reference>
<name>A0A7C3RK51_DICTH</name>
<dbReference type="SUPFAM" id="SSF55174">
    <property type="entry name" value="Alpha-L RNA-binding motif"/>
    <property type="match status" value="1"/>
</dbReference>
<dbReference type="Gene3D" id="3.30.70.1560">
    <property type="entry name" value="Alpha-L RNA-binding motif"/>
    <property type="match status" value="1"/>
</dbReference>
<evidence type="ECO:0000313" key="6">
    <source>
        <dbReference type="EMBL" id="HFX13480.1"/>
    </source>
</evidence>
<dbReference type="GO" id="GO:0003723">
    <property type="term" value="F:RNA binding"/>
    <property type="evidence" value="ECO:0007669"/>
    <property type="project" value="UniProtKB-KW"/>
</dbReference>